<keyword evidence="2" id="KW-1185">Reference proteome</keyword>
<sequence length="170" mass="18668">MDTIVSLHAEMSGDAEDAYPAVQVVESFWRQYGGHGDESSTRRAARPKVEELRAAAENSRRPWARAVTAVLDAVQGLIDMEEDASRQLARVIGSTYTVALEFDQHGLPAPEGAISWFSFEAVGQAAAADQLWSMSNPISGQELFQLRIDAGSDAMHYHRALKEWMKSTAS</sequence>
<dbReference type="Proteomes" id="UP000517694">
    <property type="component" value="Unassembled WGS sequence"/>
</dbReference>
<dbReference type="AlphaFoldDB" id="A0A7X1I7I3"/>
<dbReference type="RefSeq" id="WP_159672741.1">
    <property type="nucleotide sequence ID" value="NZ_JACMHY010000016.1"/>
</dbReference>
<evidence type="ECO:0000313" key="1">
    <source>
        <dbReference type="EMBL" id="MBC2869148.1"/>
    </source>
</evidence>
<reference evidence="1 2" key="1">
    <citation type="submission" date="2020-08" db="EMBL/GenBank/DDBJ databases">
        <title>Whole-Genome Sequence of French Clinical Streptomyces mexicanus Strain Q0842.</title>
        <authorList>
            <person name="Boxberger M."/>
            <person name="La Scola B."/>
        </authorList>
    </citation>
    <scope>NUCLEOTIDE SEQUENCE [LARGE SCALE GENOMIC DNA]</scope>
    <source>
        <strain evidence="1 2">Marseille-Q0842</strain>
    </source>
</reference>
<name>A0A7X1I7I3_9ACTN</name>
<proteinExistence type="predicted"/>
<protein>
    <submittedName>
        <fullName evidence="1">Uncharacterized protein</fullName>
    </submittedName>
</protein>
<evidence type="ECO:0000313" key="2">
    <source>
        <dbReference type="Proteomes" id="UP000517694"/>
    </source>
</evidence>
<organism evidence="1 2">
    <name type="scientific">Streptomyces mexicanus</name>
    <dbReference type="NCBI Taxonomy" id="178566"/>
    <lineage>
        <taxon>Bacteria</taxon>
        <taxon>Bacillati</taxon>
        <taxon>Actinomycetota</taxon>
        <taxon>Actinomycetes</taxon>
        <taxon>Kitasatosporales</taxon>
        <taxon>Streptomycetaceae</taxon>
        <taxon>Streptomyces</taxon>
    </lineage>
</organism>
<dbReference type="OrthoDB" id="5188652at2"/>
<comment type="caution">
    <text evidence="1">The sequence shown here is derived from an EMBL/GenBank/DDBJ whole genome shotgun (WGS) entry which is preliminary data.</text>
</comment>
<dbReference type="EMBL" id="JACMHY010000016">
    <property type="protein sequence ID" value="MBC2869148.1"/>
    <property type="molecule type" value="Genomic_DNA"/>
</dbReference>
<accession>A0A7X1I7I3</accession>
<gene>
    <name evidence="1" type="ORF">H1R13_30570</name>
</gene>